<gene>
    <name evidence="2" type="ORF">E5K04_00650</name>
</gene>
<keyword evidence="1" id="KW-0812">Transmembrane</keyword>
<feature type="transmembrane region" description="Helical" evidence="1">
    <location>
        <begin position="159"/>
        <end position="175"/>
    </location>
</feature>
<name>A0A4T0V689_9NEIS</name>
<dbReference type="AlphaFoldDB" id="A0A4T0V689"/>
<reference evidence="2 3" key="1">
    <citation type="submission" date="2019-04" db="EMBL/GenBank/DDBJ databases">
        <title>Crenobacter sp. nov.</title>
        <authorList>
            <person name="Shi S."/>
        </authorList>
    </citation>
    <scope>NUCLEOTIDE SEQUENCE [LARGE SCALE GENOMIC DNA]</scope>
    <source>
        <strain evidence="2 3">GY 70310</strain>
    </source>
</reference>
<evidence type="ECO:0000256" key="1">
    <source>
        <dbReference type="SAM" id="Phobius"/>
    </source>
</evidence>
<feature type="transmembrane region" description="Helical" evidence="1">
    <location>
        <begin position="126"/>
        <end position="147"/>
    </location>
</feature>
<accession>A0A4T0V689</accession>
<keyword evidence="3" id="KW-1185">Reference proteome</keyword>
<sequence length="190" mass="20005">MADPRVLTGIAAHWLLAALPVLYALHGLCLSRARPHGLLLLAAGSAYLLLAGAFDTLLPWQSGRWLLPLSYGYLWLALFALIWLPACVRPGLTRTQLSGRGALFLLACVAGQTGILLGALHTPSLLATYLFSPGATAAILYAGWAFLGACSDGRSVSHVALAGCALFCAMAAAVAEPLRQLVSWLVLVWA</sequence>
<keyword evidence="1" id="KW-1133">Transmembrane helix</keyword>
<evidence type="ECO:0000313" key="3">
    <source>
        <dbReference type="Proteomes" id="UP000308891"/>
    </source>
</evidence>
<dbReference type="EMBL" id="STGJ01000001">
    <property type="protein sequence ID" value="TIC86957.1"/>
    <property type="molecule type" value="Genomic_DNA"/>
</dbReference>
<dbReference type="Proteomes" id="UP000308891">
    <property type="component" value="Unassembled WGS sequence"/>
</dbReference>
<feature type="transmembrane region" description="Helical" evidence="1">
    <location>
        <begin position="100"/>
        <end position="120"/>
    </location>
</feature>
<organism evidence="2 3">
    <name type="scientific">Crenobacter intestini</name>
    <dbReference type="NCBI Taxonomy" id="2563443"/>
    <lineage>
        <taxon>Bacteria</taxon>
        <taxon>Pseudomonadati</taxon>
        <taxon>Pseudomonadota</taxon>
        <taxon>Betaproteobacteria</taxon>
        <taxon>Neisseriales</taxon>
        <taxon>Neisseriaceae</taxon>
        <taxon>Crenobacter</taxon>
    </lineage>
</organism>
<dbReference type="RefSeq" id="WP_136550968.1">
    <property type="nucleotide sequence ID" value="NZ_STGJ01000001.1"/>
</dbReference>
<feature type="transmembrane region" description="Helical" evidence="1">
    <location>
        <begin position="6"/>
        <end position="25"/>
    </location>
</feature>
<feature type="transmembrane region" description="Helical" evidence="1">
    <location>
        <begin position="37"/>
        <end position="58"/>
    </location>
</feature>
<keyword evidence="1" id="KW-0472">Membrane</keyword>
<proteinExistence type="predicted"/>
<feature type="transmembrane region" description="Helical" evidence="1">
    <location>
        <begin position="70"/>
        <end position="88"/>
    </location>
</feature>
<evidence type="ECO:0000313" key="2">
    <source>
        <dbReference type="EMBL" id="TIC86957.1"/>
    </source>
</evidence>
<comment type="caution">
    <text evidence="2">The sequence shown here is derived from an EMBL/GenBank/DDBJ whole genome shotgun (WGS) entry which is preliminary data.</text>
</comment>
<protein>
    <submittedName>
        <fullName evidence="2">Uncharacterized protein</fullName>
    </submittedName>
</protein>